<evidence type="ECO:0000313" key="11">
    <source>
        <dbReference type="EMBL" id="MST91372.1"/>
    </source>
</evidence>
<dbReference type="CDD" id="cd07346">
    <property type="entry name" value="ABC_6TM_exporters"/>
    <property type="match status" value="1"/>
</dbReference>
<name>A0A6I2U1F6_9FIRM</name>
<dbReference type="Gene3D" id="3.40.50.300">
    <property type="entry name" value="P-loop containing nucleotide triphosphate hydrolases"/>
    <property type="match status" value="1"/>
</dbReference>
<dbReference type="InterPro" id="IPR003593">
    <property type="entry name" value="AAA+_ATPase"/>
</dbReference>
<feature type="transmembrane region" description="Helical" evidence="8">
    <location>
        <begin position="43"/>
        <end position="68"/>
    </location>
</feature>
<gene>
    <name evidence="11" type="ORF">FYJ76_05375</name>
</gene>
<feature type="transmembrane region" description="Helical" evidence="8">
    <location>
        <begin position="182"/>
        <end position="201"/>
    </location>
</feature>
<proteinExistence type="predicted"/>
<dbReference type="GO" id="GO:0016887">
    <property type="term" value="F:ATP hydrolysis activity"/>
    <property type="evidence" value="ECO:0007669"/>
    <property type="project" value="InterPro"/>
</dbReference>
<dbReference type="Pfam" id="PF00005">
    <property type="entry name" value="ABC_tran"/>
    <property type="match status" value="1"/>
</dbReference>
<dbReference type="PROSITE" id="PS50893">
    <property type="entry name" value="ABC_TRANSPORTER_2"/>
    <property type="match status" value="1"/>
</dbReference>
<feature type="domain" description="ABC transmembrane type-1" evidence="10">
    <location>
        <begin position="60"/>
        <end position="326"/>
    </location>
</feature>
<dbReference type="PROSITE" id="PS50929">
    <property type="entry name" value="ABC_TM1F"/>
    <property type="match status" value="1"/>
</dbReference>
<dbReference type="SUPFAM" id="SSF90123">
    <property type="entry name" value="ABC transporter transmembrane region"/>
    <property type="match status" value="1"/>
</dbReference>
<dbReference type="InterPro" id="IPR036640">
    <property type="entry name" value="ABC1_TM_sf"/>
</dbReference>
<dbReference type="InterPro" id="IPR017871">
    <property type="entry name" value="ABC_transporter-like_CS"/>
</dbReference>
<dbReference type="Pfam" id="PF00664">
    <property type="entry name" value="ABC_membrane"/>
    <property type="match status" value="1"/>
</dbReference>
<dbReference type="Gene3D" id="1.20.1560.10">
    <property type="entry name" value="ABC transporter type 1, transmembrane domain"/>
    <property type="match status" value="1"/>
</dbReference>
<feature type="transmembrane region" description="Helical" evidence="8">
    <location>
        <begin position="80"/>
        <end position="100"/>
    </location>
</feature>
<evidence type="ECO:0000256" key="5">
    <source>
        <dbReference type="ARBA" id="ARBA00022840"/>
    </source>
</evidence>
<dbReference type="AlphaFoldDB" id="A0A6I2U1F6"/>
<keyword evidence="5 11" id="KW-0067">ATP-binding</keyword>
<dbReference type="InterPro" id="IPR027417">
    <property type="entry name" value="P-loop_NTPase"/>
</dbReference>
<dbReference type="PANTHER" id="PTHR43394">
    <property type="entry name" value="ATP-DEPENDENT PERMEASE MDL1, MITOCHONDRIAL"/>
    <property type="match status" value="1"/>
</dbReference>
<evidence type="ECO:0000256" key="4">
    <source>
        <dbReference type="ARBA" id="ARBA00022741"/>
    </source>
</evidence>
<dbReference type="SUPFAM" id="SSF52540">
    <property type="entry name" value="P-loop containing nucleoside triphosphate hydrolases"/>
    <property type="match status" value="1"/>
</dbReference>
<keyword evidence="6 8" id="KW-1133">Transmembrane helix</keyword>
<dbReference type="Proteomes" id="UP000431913">
    <property type="component" value="Unassembled WGS sequence"/>
</dbReference>
<organism evidence="11 12">
    <name type="scientific">Ruthenibacterium lactatiformans</name>
    <dbReference type="NCBI Taxonomy" id="1550024"/>
    <lineage>
        <taxon>Bacteria</taxon>
        <taxon>Bacillati</taxon>
        <taxon>Bacillota</taxon>
        <taxon>Clostridia</taxon>
        <taxon>Eubacteriales</taxon>
        <taxon>Oscillospiraceae</taxon>
        <taxon>Ruthenibacterium</taxon>
    </lineage>
</organism>
<keyword evidence="7 8" id="KW-0472">Membrane</keyword>
<dbReference type="InterPro" id="IPR003439">
    <property type="entry name" value="ABC_transporter-like_ATP-bd"/>
</dbReference>
<dbReference type="PROSITE" id="PS00211">
    <property type="entry name" value="ABC_TRANSPORTER_1"/>
    <property type="match status" value="1"/>
</dbReference>
<dbReference type="FunFam" id="3.40.50.300:FF:000287">
    <property type="entry name" value="Multidrug ABC transporter ATP-binding protein"/>
    <property type="match status" value="1"/>
</dbReference>
<sequence length="612" mass="68312">MPTLSNSLESGYRSERLADGGVDMFQVLKRMSRLAGEHRKNLTMAYIASFFEAVLEKIPVFMILYAFMRIAAGNLRTVDFWIVLSVVIGSLLASILLRYIRERNQSGSGYMIFARERLSLGEKIKRFPMSYFTEGNIGNLTAVITSDIKFIEEMGITQLTTITTSFITLFVTLIMLTFFNPYIALVMFCGCLLVAVVFHEIQKIAKRHSAFVQEQQQKTTSAVIEYIKGMQVIKAFHLVGDQQKRTNSRYRALSDAQFAFEKKFVVPAVVSDSIIALSIGAVIGILALSFQSGGLTLPVFLMLLIFSFEIFRPLSSLVNVSAEVRLMEACLDRYERVKNEKTIADTGTNREIKNFDIAFREVSFSYKDTPALQNISFHAQEKAMTALVGKSGSGKTTICNLISRFWDCQNGQILIGGIDIRELSFEQLISNISVVFQKVYLFNDTIYNNIAFGKINASREEIMEAARKARCYDFIMALPDGFDTMVGEGGATLSGGEKQRISIARAILKDAPIILLDEATASVDPDNEHFIQQAINELVAEKTLIVIAHKLTTIRNASQILVLDNGKIAESGTHDELLGKNGLYKKMWEKRAQAALGKWTVAMKQTAKEGTV</sequence>
<dbReference type="GO" id="GO:0005524">
    <property type="term" value="F:ATP binding"/>
    <property type="evidence" value="ECO:0007669"/>
    <property type="project" value="UniProtKB-KW"/>
</dbReference>
<dbReference type="EMBL" id="VUNJ01000004">
    <property type="protein sequence ID" value="MST91372.1"/>
    <property type="molecule type" value="Genomic_DNA"/>
</dbReference>
<dbReference type="SMART" id="SM00382">
    <property type="entry name" value="AAA"/>
    <property type="match status" value="1"/>
</dbReference>
<comment type="subcellular location">
    <subcellularLocation>
        <location evidence="1">Cell membrane</location>
        <topology evidence="1">Multi-pass membrane protein</topology>
    </subcellularLocation>
</comment>
<feature type="transmembrane region" description="Helical" evidence="8">
    <location>
        <begin position="156"/>
        <end position="176"/>
    </location>
</feature>
<keyword evidence="4" id="KW-0547">Nucleotide-binding</keyword>
<dbReference type="InterPro" id="IPR011527">
    <property type="entry name" value="ABC1_TM_dom"/>
</dbReference>
<dbReference type="PANTHER" id="PTHR43394:SF1">
    <property type="entry name" value="ATP-BINDING CASSETTE SUB-FAMILY B MEMBER 10, MITOCHONDRIAL"/>
    <property type="match status" value="1"/>
</dbReference>
<evidence type="ECO:0000256" key="6">
    <source>
        <dbReference type="ARBA" id="ARBA00022989"/>
    </source>
</evidence>
<evidence type="ECO:0000256" key="3">
    <source>
        <dbReference type="ARBA" id="ARBA00022692"/>
    </source>
</evidence>
<dbReference type="InterPro" id="IPR039421">
    <property type="entry name" value="Type_1_exporter"/>
</dbReference>
<dbReference type="GO" id="GO:0015421">
    <property type="term" value="F:ABC-type oligopeptide transporter activity"/>
    <property type="evidence" value="ECO:0007669"/>
    <property type="project" value="TreeGrafter"/>
</dbReference>
<keyword evidence="3 8" id="KW-0812">Transmembrane</keyword>
<evidence type="ECO:0000259" key="9">
    <source>
        <dbReference type="PROSITE" id="PS50893"/>
    </source>
</evidence>
<evidence type="ECO:0000259" key="10">
    <source>
        <dbReference type="PROSITE" id="PS50929"/>
    </source>
</evidence>
<evidence type="ECO:0000256" key="2">
    <source>
        <dbReference type="ARBA" id="ARBA00022448"/>
    </source>
</evidence>
<evidence type="ECO:0000256" key="1">
    <source>
        <dbReference type="ARBA" id="ARBA00004651"/>
    </source>
</evidence>
<feature type="domain" description="ABC transporter" evidence="9">
    <location>
        <begin position="357"/>
        <end position="590"/>
    </location>
</feature>
<feature type="transmembrane region" description="Helical" evidence="8">
    <location>
        <begin position="264"/>
        <end position="288"/>
    </location>
</feature>
<evidence type="ECO:0000256" key="7">
    <source>
        <dbReference type="ARBA" id="ARBA00023136"/>
    </source>
</evidence>
<dbReference type="GO" id="GO:0005886">
    <property type="term" value="C:plasma membrane"/>
    <property type="evidence" value="ECO:0007669"/>
    <property type="project" value="UniProtKB-SubCell"/>
</dbReference>
<evidence type="ECO:0000256" key="8">
    <source>
        <dbReference type="SAM" id="Phobius"/>
    </source>
</evidence>
<comment type="caution">
    <text evidence="11">The sequence shown here is derived from an EMBL/GenBank/DDBJ whole genome shotgun (WGS) entry which is preliminary data.</text>
</comment>
<reference evidence="11 12" key="1">
    <citation type="submission" date="2019-08" db="EMBL/GenBank/DDBJ databases">
        <title>In-depth cultivation of the pig gut microbiome towards novel bacterial diversity and tailored functional studies.</title>
        <authorList>
            <person name="Wylensek D."/>
            <person name="Hitch T.C.A."/>
            <person name="Clavel T."/>
        </authorList>
    </citation>
    <scope>NUCLEOTIDE SEQUENCE [LARGE SCALE GENOMIC DNA]</scope>
    <source>
        <strain evidence="11 12">WCA3-601-WT-6J</strain>
    </source>
</reference>
<evidence type="ECO:0000313" key="12">
    <source>
        <dbReference type="Proteomes" id="UP000431913"/>
    </source>
</evidence>
<accession>A0A6I2U1F6</accession>
<keyword evidence="2" id="KW-0813">Transport</keyword>
<protein>
    <submittedName>
        <fullName evidence="11">ABC transporter ATP-binding protein</fullName>
    </submittedName>
</protein>